<evidence type="ECO:0008006" key="4">
    <source>
        <dbReference type="Google" id="ProtNLM"/>
    </source>
</evidence>
<dbReference type="AlphaFoldDB" id="A0A2N9AV41"/>
<evidence type="ECO:0000256" key="1">
    <source>
        <dbReference type="SAM" id="MobiDB-lite"/>
    </source>
</evidence>
<proteinExistence type="predicted"/>
<dbReference type="Proteomes" id="UP000233769">
    <property type="component" value="Chromosome tk0001"/>
</dbReference>
<evidence type="ECO:0000313" key="3">
    <source>
        <dbReference type="Proteomes" id="UP000233769"/>
    </source>
</evidence>
<organism evidence="2 3">
    <name type="scientific">Methylorubrum extorquens</name>
    <name type="common">Methylobacterium dichloromethanicum</name>
    <name type="synonym">Methylobacterium extorquens</name>
    <dbReference type="NCBI Taxonomy" id="408"/>
    <lineage>
        <taxon>Bacteria</taxon>
        <taxon>Pseudomonadati</taxon>
        <taxon>Pseudomonadota</taxon>
        <taxon>Alphaproteobacteria</taxon>
        <taxon>Hyphomicrobiales</taxon>
        <taxon>Methylobacteriaceae</taxon>
        <taxon>Methylorubrum</taxon>
    </lineage>
</organism>
<dbReference type="EMBL" id="LT962688">
    <property type="protein sequence ID" value="SOR31173.1"/>
    <property type="molecule type" value="Genomic_DNA"/>
</dbReference>
<dbReference type="InterPro" id="IPR012863">
    <property type="entry name" value="DUF1636"/>
</dbReference>
<protein>
    <recommendedName>
        <fullName evidence="4">Metal-binding protein</fullName>
    </recommendedName>
</protein>
<dbReference type="SUPFAM" id="SSF52833">
    <property type="entry name" value="Thioredoxin-like"/>
    <property type="match status" value="1"/>
</dbReference>
<evidence type="ECO:0000313" key="2">
    <source>
        <dbReference type="EMBL" id="SOR31173.1"/>
    </source>
</evidence>
<accession>A0A2N9AV41</accession>
<gene>
    <name evidence="2" type="ORF">TK0001_4571</name>
</gene>
<name>A0A2N9AV41_METEX</name>
<feature type="region of interest" description="Disordered" evidence="1">
    <location>
        <begin position="127"/>
        <end position="154"/>
    </location>
</feature>
<dbReference type="InterPro" id="IPR036249">
    <property type="entry name" value="Thioredoxin-like_sf"/>
</dbReference>
<dbReference type="Pfam" id="PF07845">
    <property type="entry name" value="DUF1636"/>
    <property type="match status" value="1"/>
</dbReference>
<sequence length="154" mass="16761">MRMPDPDTAILSVCTTCRAAGDVSEPRAGAKLLAALLAEAGREPVPGLTIEGAECLSVCKRPCTVAVVSPDRWTYVYGDFDALEDPDTSARTLLAGLRRYLETPDGVVPWRERPEAFRKGVVARIPPLRVPHETPGQEFRERHSAGPEPEVSEP</sequence>
<reference evidence="3" key="1">
    <citation type="submission" date="2017-10" db="EMBL/GenBank/DDBJ databases">
        <authorList>
            <person name="Regsiter A."/>
            <person name="William W."/>
        </authorList>
    </citation>
    <scope>NUCLEOTIDE SEQUENCE [LARGE SCALE GENOMIC DNA]</scope>
</reference>